<accession>A0ABU0PGA2</accession>
<protein>
    <submittedName>
        <fullName evidence="1">Uncharacterized protein</fullName>
    </submittedName>
</protein>
<organism evidence="1 2">
    <name type="scientific">Pseudarthrobacter siccitolerans</name>
    <dbReference type="NCBI Taxonomy" id="861266"/>
    <lineage>
        <taxon>Bacteria</taxon>
        <taxon>Bacillati</taxon>
        <taxon>Actinomycetota</taxon>
        <taxon>Actinomycetes</taxon>
        <taxon>Micrococcales</taxon>
        <taxon>Micrococcaceae</taxon>
        <taxon>Pseudarthrobacter</taxon>
    </lineage>
</organism>
<proteinExistence type="predicted"/>
<comment type="caution">
    <text evidence="1">The sequence shown here is derived from an EMBL/GenBank/DDBJ whole genome shotgun (WGS) entry which is preliminary data.</text>
</comment>
<gene>
    <name evidence="1" type="ORF">QFZ36_000541</name>
</gene>
<dbReference type="EMBL" id="JAUSXB010000001">
    <property type="protein sequence ID" value="MDQ0672980.1"/>
    <property type="molecule type" value="Genomic_DNA"/>
</dbReference>
<keyword evidence="2" id="KW-1185">Reference proteome</keyword>
<reference evidence="1 2" key="1">
    <citation type="submission" date="2023-07" db="EMBL/GenBank/DDBJ databases">
        <title>Comparative genomics of wheat-associated soil bacteria to identify genetic determinants of phenazine resistance.</title>
        <authorList>
            <person name="Mouncey N."/>
        </authorList>
    </citation>
    <scope>NUCLEOTIDE SEQUENCE [LARGE SCALE GENOMIC DNA]</scope>
    <source>
        <strain evidence="1 2">W1I3</strain>
    </source>
</reference>
<sequence>MPMFEFVIAVTPPGGHNKRYHRGTVYWHTTDEEAAAKRALKQASERFGFNLNQPYSCVVLQISESEEA</sequence>
<evidence type="ECO:0000313" key="1">
    <source>
        <dbReference type="EMBL" id="MDQ0672980.1"/>
    </source>
</evidence>
<dbReference type="Proteomes" id="UP001236806">
    <property type="component" value="Unassembled WGS sequence"/>
</dbReference>
<evidence type="ECO:0000313" key="2">
    <source>
        <dbReference type="Proteomes" id="UP001236806"/>
    </source>
</evidence>
<name>A0ABU0PGA2_9MICC</name>